<organism evidence="1 2">
    <name type="scientific">Actinoplanes hulinensis</name>
    <dbReference type="NCBI Taxonomy" id="1144547"/>
    <lineage>
        <taxon>Bacteria</taxon>
        <taxon>Bacillati</taxon>
        <taxon>Actinomycetota</taxon>
        <taxon>Actinomycetes</taxon>
        <taxon>Micromonosporales</taxon>
        <taxon>Micromonosporaceae</taxon>
        <taxon>Actinoplanes</taxon>
    </lineage>
</organism>
<evidence type="ECO:0000313" key="2">
    <source>
        <dbReference type="Proteomes" id="UP001519863"/>
    </source>
</evidence>
<comment type="caution">
    <text evidence="1">The sequence shown here is derived from an EMBL/GenBank/DDBJ whole genome shotgun (WGS) entry which is preliminary data.</text>
</comment>
<sequence length="117" mass="12791">MLPHAAKPVYAEFLTEEPANAPATEDALVLVELGNPDAARQQALVPIQLAPDGRALQAGPAIKGDVPSPAGDKVMTFTSYRVDEVKRHVFATVRTGDGRSEVRRYRQACAWGCWERF</sequence>
<name>A0ABS7B7M5_9ACTN</name>
<gene>
    <name evidence="1" type="ORF">KZ829_24740</name>
</gene>
<accession>A0ABS7B7M5</accession>
<protein>
    <submittedName>
        <fullName evidence="1">Uncharacterized protein</fullName>
    </submittedName>
</protein>
<dbReference type="Proteomes" id="UP001519863">
    <property type="component" value="Unassembled WGS sequence"/>
</dbReference>
<dbReference type="RefSeq" id="WP_220146298.1">
    <property type="nucleotide sequence ID" value="NZ_JAHXZI010000013.1"/>
</dbReference>
<evidence type="ECO:0000313" key="1">
    <source>
        <dbReference type="EMBL" id="MBW6436955.1"/>
    </source>
</evidence>
<reference evidence="1 2" key="1">
    <citation type="journal article" date="2013" name="Antonie Van Leeuwenhoek">
        <title>Actinoplanes hulinensis sp. nov., a novel actinomycete isolated from soybean root (Glycine max (L.) Merr).</title>
        <authorList>
            <person name="Shen Y."/>
            <person name="Liu C."/>
            <person name="Wang X."/>
            <person name="Zhao J."/>
            <person name="Jia F."/>
            <person name="Zhang Y."/>
            <person name="Wang L."/>
            <person name="Yang D."/>
            <person name="Xiang W."/>
        </authorList>
    </citation>
    <scope>NUCLEOTIDE SEQUENCE [LARGE SCALE GENOMIC DNA]</scope>
    <source>
        <strain evidence="1 2">NEAU-M9</strain>
    </source>
</reference>
<keyword evidence="2" id="KW-1185">Reference proteome</keyword>
<dbReference type="EMBL" id="JAHXZI010000013">
    <property type="protein sequence ID" value="MBW6436955.1"/>
    <property type="molecule type" value="Genomic_DNA"/>
</dbReference>
<proteinExistence type="predicted"/>